<dbReference type="EMBL" id="KQ090524">
    <property type="protein sequence ID" value="KMS95183.1"/>
    <property type="molecule type" value="Genomic_DNA"/>
</dbReference>
<proteinExistence type="predicted"/>
<organism evidence="2 3">
    <name type="scientific">Beta vulgaris subsp. vulgaris</name>
    <name type="common">Beet</name>
    <dbReference type="NCBI Taxonomy" id="3555"/>
    <lineage>
        <taxon>Eukaryota</taxon>
        <taxon>Viridiplantae</taxon>
        <taxon>Streptophyta</taxon>
        <taxon>Embryophyta</taxon>
        <taxon>Tracheophyta</taxon>
        <taxon>Spermatophyta</taxon>
        <taxon>Magnoliopsida</taxon>
        <taxon>eudicotyledons</taxon>
        <taxon>Gunneridae</taxon>
        <taxon>Pentapetalae</taxon>
        <taxon>Caryophyllales</taxon>
        <taxon>Chenopodiaceae</taxon>
        <taxon>Betoideae</taxon>
        <taxon>Beta</taxon>
    </lineage>
</organism>
<name>A0A0J8B5K3_BETVV</name>
<evidence type="ECO:0000313" key="3">
    <source>
        <dbReference type="Proteomes" id="UP000035740"/>
    </source>
</evidence>
<sequence>MCDFTILFSISAFHFLSTSVSLSGEQKSAINLYAVEDGGCSSFLSCPELNCACLLSGVE</sequence>
<dbReference type="Proteomes" id="UP000035740">
    <property type="component" value="Unassembled WGS sequence"/>
</dbReference>
<dbReference type="AlphaFoldDB" id="A0A0J8B5K3"/>
<feature type="chain" id="PRO_5005294140" evidence="1">
    <location>
        <begin position="19"/>
        <end position="59"/>
    </location>
</feature>
<dbReference type="Gramene" id="KMS95183">
    <property type="protein sequence ID" value="KMS95183"/>
    <property type="gene ID" value="BVRB_011560"/>
</dbReference>
<evidence type="ECO:0000256" key="1">
    <source>
        <dbReference type="SAM" id="SignalP"/>
    </source>
</evidence>
<accession>A0A0J8B5K3</accession>
<keyword evidence="3" id="KW-1185">Reference proteome</keyword>
<feature type="signal peptide" evidence="1">
    <location>
        <begin position="1"/>
        <end position="18"/>
    </location>
</feature>
<protein>
    <submittedName>
        <fullName evidence="2">Uncharacterized protein</fullName>
    </submittedName>
</protein>
<evidence type="ECO:0000313" key="2">
    <source>
        <dbReference type="EMBL" id="KMS95183.1"/>
    </source>
</evidence>
<gene>
    <name evidence="2" type="ORF">BVRB_011560</name>
</gene>
<reference evidence="2 3" key="1">
    <citation type="journal article" date="2014" name="Nature">
        <title>The genome of the recently domesticated crop plant sugar beet (Beta vulgaris).</title>
        <authorList>
            <person name="Dohm J.C."/>
            <person name="Minoche A.E."/>
            <person name="Holtgrawe D."/>
            <person name="Capella-Gutierrez S."/>
            <person name="Zakrzewski F."/>
            <person name="Tafer H."/>
            <person name="Rupp O."/>
            <person name="Sorensen T.R."/>
            <person name="Stracke R."/>
            <person name="Reinhardt R."/>
            <person name="Goesmann A."/>
            <person name="Kraft T."/>
            <person name="Schulz B."/>
            <person name="Stadler P.F."/>
            <person name="Schmidt T."/>
            <person name="Gabaldon T."/>
            <person name="Lehrach H."/>
            <person name="Weisshaar B."/>
            <person name="Himmelbauer H."/>
        </authorList>
    </citation>
    <scope>NUCLEOTIDE SEQUENCE [LARGE SCALE GENOMIC DNA]</scope>
    <source>
        <tissue evidence="2">Taproot</tissue>
    </source>
</reference>
<keyword evidence="1" id="KW-0732">Signal</keyword>